<dbReference type="RefSeq" id="XP_005101456.1">
    <property type="nucleotide sequence ID" value="XM_005101399.1"/>
</dbReference>
<evidence type="ECO:0000313" key="3">
    <source>
        <dbReference type="RefSeq" id="XP_005101456.1"/>
    </source>
</evidence>
<evidence type="ECO:0000256" key="1">
    <source>
        <dbReference type="SAM" id="MobiDB-lite"/>
    </source>
</evidence>
<organism evidence="2 3">
    <name type="scientific">Aplysia californica</name>
    <name type="common">California sea hare</name>
    <dbReference type="NCBI Taxonomy" id="6500"/>
    <lineage>
        <taxon>Eukaryota</taxon>
        <taxon>Metazoa</taxon>
        <taxon>Spiralia</taxon>
        <taxon>Lophotrochozoa</taxon>
        <taxon>Mollusca</taxon>
        <taxon>Gastropoda</taxon>
        <taxon>Heterobranchia</taxon>
        <taxon>Euthyneura</taxon>
        <taxon>Tectipleura</taxon>
        <taxon>Aplysiida</taxon>
        <taxon>Aplysioidea</taxon>
        <taxon>Aplysiidae</taxon>
        <taxon>Aplysia</taxon>
    </lineage>
</organism>
<dbReference type="GeneID" id="101855348"/>
<name>A0ABM0JU05_APLCA</name>
<protein>
    <submittedName>
        <fullName evidence="3">Uncharacterized protein LOC101855348</fullName>
    </submittedName>
</protein>
<evidence type="ECO:0000313" key="2">
    <source>
        <dbReference type="Proteomes" id="UP000694888"/>
    </source>
</evidence>
<dbReference type="Proteomes" id="UP000694888">
    <property type="component" value="Unplaced"/>
</dbReference>
<reference evidence="3" key="1">
    <citation type="submission" date="2025-08" db="UniProtKB">
        <authorList>
            <consortium name="RefSeq"/>
        </authorList>
    </citation>
    <scope>IDENTIFICATION</scope>
</reference>
<proteinExistence type="predicted"/>
<sequence length="351" mass="38087">MLKHQMTKQTYEPRTPGGPNTDIATLDLSYVCNTGVDNVNVTANTVRVEAVVRLLDTTTVSPGDTFTLHAAVNSNDQEISVYPLTLTVADVDLYTDVYADNVTVENGSAVTPNVTSSPPVSMNIAEKKTVNVLFQVPGCTSSKVWLDSAMPVNTSAIMTVEDVQISSSGRNLGDLTKYDSEFTDTKTSTLDTSQINKWEKNLGVVSNPCVTRHTDDYKSDDDIISADITIQMADHELAQNGEIFYASFGLHVARFIFILDLAVTVVRTGSEQLEFNMTSSRDDVNSTSDRVEIDTMLSLSDTATAEGRDTVLLLFLPPYVSHVSTVITSPHKTIVSESLEGNVLTVNVSSP</sequence>
<gene>
    <name evidence="3" type="primary">LOC101855348</name>
</gene>
<feature type="region of interest" description="Disordered" evidence="1">
    <location>
        <begin position="1"/>
        <end position="20"/>
    </location>
</feature>
<keyword evidence="2" id="KW-1185">Reference proteome</keyword>
<accession>A0ABM0JU05</accession>